<sequence length="672" mass="72571">MSKEGSKLHPAGRAILAIIALVVIVISGNMLVASLGIGHKTLDLTEDRIHTLSDGTKNILEELAAPVEIRYYASRGSRYMSEEVKLQMQRLDDLLAEYENLSGDKLRIEDLNPEPDTDAEDSANLDGLTGASFDGENLYFGLAVSCLDRIVTIPLLSPQTGRLAMDETMLEYEISRAIAEVSATRKPVIGLMSALDLAGGPAGMPGQRPPQPWVIYNQLQQAYEVDDLTMTPGEIDPDKYKLVLLIHPAEITPEAEFAIDQYLLKGGTVVACVDPFSVAAQMTGGGNPMMGMPGAPTSSSLPTLMKAWGVEMATNQVVGDGRYQTVMNGNRPGLAVLTVPQEGMPQEDSIITKDLTSVTLFLPGGMTKTGGAGISIDTLVKASPEAGLVDNMPASRLDPSLVTTFRPDGKTYDLVLHLHGSFKTAFPDGDPAAKTEEAAGEAEEEQDGDAAPAEAADTTPATEATDGDANEEEAAPEEPKATSLTKAEKNGNVFLISDVDAFYDNFAYQVQRLGNIQLAQPINGNSSLLFNVIDQAASSTHLIGSRSRAATSRPFTVFREMEADANQKVGAKIQEFQDEANEAQQRLNELQSQKTRGTELYLTPEQEQEIKKLRSQEVDARKQIRELEKGLRREKDAIAARIITYNIAGVPLVIILVGLGLFATRRARTRAR</sequence>
<dbReference type="Pfam" id="PF23357">
    <property type="entry name" value="DUF7088"/>
    <property type="match status" value="1"/>
</dbReference>
<keyword evidence="3" id="KW-0812">Transmembrane</keyword>
<accession>A0ABN6H6U6</accession>
<evidence type="ECO:0000313" key="7">
    <source>
        <dbReference type="Proteomes" id="UP001374893"/>
    </source>
</evidence>
<feature type="domain" description="DUF7088" evidence="5">
    <location>
        <begin position="46"/>
        <end position="143"/>
    </location>
</feature>
<feature type="transmembrane region" description="Helical" evidence="3">
    <location>
        <begin position="642"/>
        <end position="663"/>
    </location>
</feature>
<feature type="domain" description="ABC-type uncharacterised transport system" evidence="4">
    <location>
        <begin position="186"/>
        <end position="531"/>
    </location>
</feature>
<organism evidence="6 7">
    <name type="scientific">Haloferula helveola</name>
    <dbReference type="NCBI Taxonomy" id="490095"/>
    <lineage>
        <taxon>Bacteria</taxon>
        <taxon>Pseudomonadati</taxon>
        <taxon>Verrucomicrobiota</taxon>
        <taxon>Verrucomicrobiia</taxon>
        <taxon>Verrucomicrobiales</taxon>
        <taxon>Verrucomicrobiaceae</taxon>
        <taxon>Haloferula</taxon>
    </lineage>
</organism>
<feature type="compositionally biased region" description="Acidic residues" evidence="2">
    <location>
        <begin position="465"/>
        <end position="476"/>
    </location>
</feature>
<feature type="transmembrane region" description="Helical" evidence="3">
    <location>
        <begin position="12"/>
        <end position="37"/>
    </location>
</feature>
<keyword evidence="3" id="KW-0472">Membrane</keyword>
<dbReference type="Pfam" id="PF09822">
    <property type="entry name" value="ABC_transp_aux"/>
    <property type="match status" value="1"/>
</dbReference>
<keyword evidence="1" id="KW-0175">Coiled coil</keyword>
<evidence type="ECO:0000259" key="4">
    <source>
        <dbReference type="Pfam" id="PF09822"/>
    </source>
</evidence>
<dbReference type="Proteomes" id="UP001374893">
    <property type="component" value="Chromosome"/>
</dbReference>
<evidence type="ECO:0000256" key="2">
    <source>
        <dbReference type="SAM" id="MobiDB-lite"/>
    </source>
</evidence>
<evidence type="ECO:0000256" key="3">
    <source>
        <dbReference type="SAM" id="Phobius"/>
    </source>
</evidence>
<gene>
    <name evidence="6" type="ORF">HAHE_32830</name>
</gene>
<protein>
    <submittedName>
        <fullName evidence="6">Gliding motility ABC transporter</fullName>
    </submittedName>
</protein>
<name>A0ABN6H6U6_9BACT</name>
<reference evidence="6 7" key="1">
    <citation type="submission" date="2021-06" db="EMBL/GenBank/DDBJ databases">
        <title>Complete genome of Haloferula helveola possessing various polysaccharide degrading enzymes.</title>
        <authorList>
            <person name="Takami H."/>
            <person name="Huang C."/>
            <person name="Hamasaki K."/>
        </authorList>
    </citation>
    <scope>NUCLEOTIDE SEQUENCE [LARGE SCALE GENOMIC DNA]</scope>
    <source>
        <strain evidence="6 7">CN-1</strain>
    </source>
</reference>
<dbReference type="RefSeq" id="WP_338685942.1">
    <property type="nucleotide sequence ID" value="NZ_AP024702.1"/>
</dbReference>
<feature type="compositionally biased region" description="Low complexity" evidence="2">
    <location>
        <begin position="449"/>
        <end position="464"/>
    </location>
</feature>
<feature type="coiled-coil region" evidence="1">
    <location>
        <begin position="81"/>
        <end position="111"/>
    </location>
</feature>
<proteinExistence type="predicted"/>
<evidence type="ECO:0000313" key="6">
    <source>
        <dbReference type="EMBL" id="BCX49375.1"/>
    </source>
</evidence>
<evidence type="ECO:0000259" key="5">
    <source>
        <dbReference type="Pfam" id="PF23357"/>
    </source>
</evidence>
<feature type="region of interest" description="Disordered" evidence="2">
    <location>
        <begin position="425"/>
        <end position="485"/>
    </location>
</feature>
<keyword evidence="3" id="KW-1133">Transmembrane helix</keyword>
<evidence type="ECO:0000256" key="1">
    <source>
        <dbReference type="SAM" id="Coils"/>
    </source>
</evidence>
<feature type="coiled-coil region" evidence="1">
    <location>
        <begin position="566"/>
        <end position="637"/>
    </location>
</feature>
<dbReference type="InterPro" id="IPR019196">
    <property type="entry name" value="ABC_transp_unknown"/>
</dbReference>
<feature type="compositionally biased region" description="Acidic residues" evidence="2">
    <location>
        <begin position="438"/>
        <end position="448"/>
    </location>
</feature>
<keyword evidence="7" id="KW-1185">Reference proteome</keyword>
<dbReference type="InterPro" id="IPR055396">
    <property type="entry name" value="DUF7088"/>
</dbReference>
<dbReference type="EMBL" id="AP024702">
    <property type="protein sequence ID" value="BCX49375.1"/>
    <property type="molecule type" value="Genomic_DNA"/>
</dbReference>